<evidence type="ECO:0000256" key="7">
    <source>
        <dbReference type="ARBA" id="ARBA00023239"/>
    </source>
</evidence>
<dbReference type="SUPFAM" id="SSF143081">
    <property type="entry name" value="BB1717-like"/>
    <property type="match status" value="1"/>
</dbReference>
<dbReference type="GO" id="GO:0006508">
    <property type="term" value="P:proteolysis"/>
    <property type="evidence" value="ECO:0007669"/>
    <property type="project" value="UniProtKB-KW"/>
</dbReference>
<evidence type="ECO:0000256" key="3">
    <source>
        <dbReference type="ARBA" id="ARBA00022763"/>
    </source>
</evidence>
<keyword evidence="11" id="KW-1185">Reference proteome</keyword>
<dbReference type="PROSITE" id="PS50005">
    <property type="entry name" value="TPR"/>
    <property type="match status" value="1"/>
</dbReference>
<name>A0A8H7PXH0_MORIS</name>
<dbReference type="Pfam" id="PF02586">
    <property type="entry name" value="SRAP"/>
    <property type="match status" value="1"/>
</dbReference>
<accession>A0A8H7PXH0</accession>
<evidence type="ECO:0000313" key="11">
    <source>
        <dbReference type="Proteomes" id="UP000654370"/>
    </source>
</evidence>
<keyword evidence="7" id="KW-0456">Lyase</keyword>
<comment type="similarity">
    <text evidence="1">Belongs to the SOS response-associated peptidase family.</text>
</comment>
<keyword evidence="5" id="KW-0190">Covalent protein-DNA linkage</keyword>
<organism evidence="10 11">
    <name type="scientific">Mortierella isabellina</name>
    <name type="common">Filamentous fungus</name>
    <name type="synonym">Umbelopsis isabellina</name>
    <dbReference type="NCBI Taxonomy" id="91625"/>
    <lineage>
        <taxon>Eukaryota</taxon>
        <taxon>Fungi</taxon>
        <taxon>Fungi incertae sedis</taxon>
        <taxon>Mucoromycota</taxon>
        <taxon>Mucoromycotina</taxon>
        <taxon>Umbelopsidomycetes</taxon>
        <taxon>Umbelopsidales</taxon>
        <taxon>Umbelopsidaceae</taxon>
        <taxon>Umbelopsis</taxon>
    </lineage>
</organism>
<evidence type="ECO:0000256" key="5">
    <source>
        <dbReference type="ARBA" id="ARBA00023124"/>
    </source>
</evidence>
<dbReference type="Gene3D" id="3.90.1680.10">
    <property type="entry name" value="SOS response associated peptidase-like"/>
    <property type="match status" value="1"/>
</dbReference>
<feature type="repeat" description="TPR" evidence="8">
    <location>
        <begin position="966"/>
        <end position="999"/>
    </location>
</feature>
<dbReference type="SMART" id="SM00028">
    <property type="entry name" value="TPR"/>
    <property type="match status" value="7"/>
</dbReference>
<comment type="caution">
    <text evidence="10">The sequence shown here is derived from an EMBL/GenBank/DDBJ whole genome shotgun (WGS) entry which is preliminary data.</text>
</comment>
<dbReference type="GO" id="GO:0106300">
    <property type="term" value="P:protein-DNA covalent cross-linking repair"/>
    <property type="evidence" value="ECO:0007669"/>
    <property type="project" value="InterPro"/>
</dbReference>
<dbReference type="PROSITE" id="PS50330">
    <property type="entry name" value="UIM"/>
    <property type="match status" value="1"/>
</dbReference>
<dbReference type="SUPFAM" id="SSF48452">
    <property type="entry name" value="TPR-like"/>
    <property type="match status" value="3"/>
</dbReference>
<dbReference type="PANTHER" id="PTHR13604">
    <property type="entry name" value="DC12-RELATED"/>
    <property type="match status" value="1"/>
</dbReference>
<reference evidence="10" key="1">
    <citation type="submission" date="2020-12" db="EMBL/GenBank/DDBJ databases">
        <title>Metabolic potential, ecology and presence of endohyphal bacteria is reflected in genomic diversity of Mucoromycotina.</title>
        <authorList>
            <person name="Muszewska A."/>
            <person name="Okrasinska A."/>
            <person name="Steczkiewicz K."/>
            <person name="Drgas O."/>
            <person name="Orlowska M."/>
            <person name="Perlinska-Lenart U."/>
            <person name="Aleksandrzak-Piekarczyk T."/>
            <person name="Szatraj K."/>
            <person name="Zielenkiewicz U."/>
            <person name="Pilsyk S."/>
            <person name="Malc E."/>
            <person name="Mieczkowski P."/>
            <person name="Kruszewska J.S."/>
            <person name="Biernat P."/>
            <person name="Pawlowska J."/>
        </authorList>
    </citation>
    <scope>NUCLEOTIDE SEQUENCE</scope>
    <source>
        <strain evidence="10">WA0000067209</strain>
    </source>
</reference>
<dbReference type="EMBL" id="JAEPQZ010000004">
    <property type="protein sequence ID" value="KAG2182172.1"/>
    <property type="molecule type" value="Genomic_DNA"/>
</dbReference>
<dbReference type="InterPro" id="IPR003738">
    <property type="entry name" value="SRAP"/>
</dbReference>
<evidence type="ECO:0000313" key="10">
    <source>
        <dbReference type="EMBL" id="KAG2182172.1"/>
    </source>
</evidence>
<dbReference type="InterPro" id="IPR003903">
    <property type="entry name" value="UIM_dom"/>
</dbReference>
<keyword evidence="2" id="KW-0645">Protease</keyword>
<evidence type="ECO:0000256" key="6">
    <source>
        <dbReference type="ARBA" id="ARBA00023125"/>
    </source>
</evidence>
<gene>
    <name evidence="10" type="ORF">INT43_007099</name>
</gene>
<dbReference type="PANTHER" id="PTHR13604:SF0">
    <property type="entry name" value="ABASIC SITE PROCESSING PROTEIN HMCES"/>
    <property type="match status" value="1"/>
</dbReference>
<dbReference type="Pfam" id="PF13181">
    <property type="entry name" value="TPR_8"/>
    <property type="match status" value="1"/>
</dbReference>
<evidence type="ECO:0000256" key="2">
    <source>
        <dbReference type="ARBA" id="ARBA00022670"/>
    </source>
</evidence>
<keyword evidence="4" id="KW-0378">Hydrolase</keyword>
<feature type="region of interest" description="Disordered" evidence="9">
    <location>
        <begin position="248"/>
        <end position="295"/>
    </location>
</feature>
<dbReference type="Pfam" id="PF02809">
    <property type="entry name" value="UIM"/>
    <property type="match status" value="1"/>
</dbReference>
<dbReference type="GO" id="GO:0008233">
    <property type="term" value="F:peptidase activity"/>
    <property type="evidence" value="ECO:0007669"/>
    <property type="project" value="UniProtKB-KW"/>
</dbReference>
<proteinExistence type="inferred from homology"/>
<dbReference type="InterPro" id="IPR036590">
    <property type="entry name" value="SRAP-like"/>
</dbReference>
<dbReference type="OrthoDB" id="10248520at2759"/>
<dbReference type="GO" id="GO:0016829">
    <property type="term" value="F:lyase activity"/>
    <property type="evidence" value="ECO:0007669"/>
    <property type="project" value="UniProtKB-KW"/>
</dbReference>
<evidence type="ECO:0000256" key="1">
    <source>
        <dbReference type="ARBA" id="ARBA00008136"/>
    </source>
</evidence>
<keyword evidence="8" id="KW-0802">TPR repeat</keyword>
<sequence>MCGRFACSLGHEAVKQRLRENNLNPSEWVDEDKYEGTYNVAPTYFIPVVRYADNEYHLQSMRWGLIPFWSKTKPEVPTINARDDSLTDGKPMFRACRNDKRCIIIAEGYYEWLTPKSGGKKIPHYVKRPDGNIMIFAALYDHVKLEGSKNTIFSCTIITTSCSKQLSFLHNRMPVIFDQDSPELEAWLDNSKPWDNKTLGHFLRPYEKKLECYPVTPEIGRVGKSSPDFVIPVSQKKGSLGSFFAKAEKKNQEANSQNSQNSLENEDKSKIKKEDTEFYSQKRESSPEDDTKSYIKLEQVIEKESESKMKSDDEDDDMKKAIALSLKDQDANGVSREGSLADDTPKDPAKQMKSPPKNTAKKEDDEKKKRLQHSASFGACAMSTAEKTAEPRKAETWETWILMSKIWKDFDDLAYDNALRLCERLYAIDVTNEDYLYLYGLCLFHSADFDGAYMVLRTAQSIKCRYVFAMSCLKLGTREHLMEGYAAASQALLLHQEESDPERRWGDDVRSVNTRNHSPTRASICHLLGTISIKLEIIQSAVGHLRECLADDCFKITAYYQLCDIGPDGRGSKDIDSPETIFEDLQYSEKVLERCSQQHRPRYPVDANGKSDESIVASREQPDLKWKDSSPYMPNLETYESPVTKRHLQKAQSALTAANAPMEELRQRRRSVELKKDEKIGEVKSDIETLKAEAEYRNEHGLHKKPPPDVTNDIKIKQIDTRMENAKIIEQTPARGYRSISSNVKSADNQRAETATRKRKANVISSVGLIDPYLLAEANQEQAKVVIGAMNKVIGILRILATGYLHAANYQCRETSLVLQQLDDQQYETAWVQCAMGKAYYDAGDYQTAERLFSRSFLLWPWYCDAVPYHSTCLWYLQKEMELNLLASKMQENKSHQYEAFIAAGNWASHARSSKEAIYWYQRAADTDPSRSYAHALLGQEEWEREEFLVAMTHFRQCISADRRSYTGWHGLGLAYEGLQLYPKAKAAVDEAVRLHPRHPFALCTLGDILAHLGKDQEALMYLDQSMKIFPTHQACKLRARIFARLKDPERALEELLRLIELDQSELESADFRYQLGIAYSQLGKRREAINNLTEATSRLRPWDYTSMPKIKKALSEASTIVE</sequence>
<dbReference type="Pfam" id="PF12895">
    <property type="entry name" value="ANAPC3"/>
    <property type="match status" value="1"/>
</dbReference>
<dbReference type="InterPro" id="IPR011990">
    <property type="entry name" value="TPR-like_helical_dom_sf"/>
</dbReference>
<evidence type="ECO:0000256" key="8">
    <source>
        <dbReference type="PROSITE-ProRule" id="PRU00339"/>
    </source>
</evidence>
<dbReference type="Pfam" id="PF13432">
    <property type="entry name" value="TPR_16"/>
    <property type="match status" value="1"/>
</dbReference>
<keyword evidence="6" id="KW-0238">DNA-binding</keyword>
<feature type="compositionally biased region" description="Low complexity" evidence="9">
    <location>
        <begin position="253"/>
        <end position="263"/>
    </location>
</feature>
<protein>
    <submittedName>
        <fullName evidence="10">Uncharacterized protein</fullName>
    </submittedName>
</protein>
<dbReference type="Gene3D" id="1.25.40.10">
    <property type="entry name" value="Tetratricopeptide repeat domain"/>
    <property type="match status" value="4"/>
</dbReference>
<dbReference type="GO" id="GO:0003697">
    <property type="term" value="F:single-stranded DNA binding"/>
    <property type="evidence" value="ECO:0007669"/>
    <property type="project" value="InterPro"/>
</dbReference>
<evidence type="ECO:0000256" key="9">
    <source>
        <dbReference type="SAM" id="MobiDB-lite"/>
    </source>
</evidence>
<feature type="region of interest" description="Disordered" evidence="9">
    <location>
        <begin position="601"/>
        <end position="631"/>
    </location>
</feature>
<keyword evidence="3" id="KW-0227">DNA damage</keyword>
<evidence type="ECO:0000256" key="4">
    <source>
        <dbReference type="ARBA" id="ARBA00022801"/>
    </source>
</evidence>
<dbReference type="AlphaFoldDB" id="A0A8H7PXH0"/>
<dbReference type="InterPro" id="IPR019734">
    <property type="entry name" value="TPR_rpt"/>
</dbReference>
<dbReference type="Proteomes" id="UP000654370">
    <property type="component" value="Unassembled WGS sequence"/>
</dbReference>
<feature type="compositionally biased region" description="Basic and acidic residues" evidence="9">
    <location>
        <begin position="265"/>
        <end position="295"/>
    </location>
</feature>
<feature type="region of interest" description="Disordered" evidence="9">
    <location>
        <begin position="324"/>
        <end position="369"/>
    </location>
</feature>